<evidence type="ECO:0000256" key="1">
    <source>
        <dbReference type="SAM" id="SignalP"/>
    </source>
</evidence>
<accession>A0A6J4SM79</accession>
<dbReference type="PROSITE" id="PS51257">
    <property type="entry name" value="PROKAR_LIPOPROTEIN"/>
    <property type="match status" value="1"/>
</dbReference>
<dbReference type="RefSeq" id="WP_294169089.1">
    <property type="nucleotide sequence ID" value="NZ_CADCVZ010000015.1"/>
</dbReference>
<gene>
    <name evidence="2" type="ORF">AVDCRST_MAG09-939</name>
</gene>
<evidence type="ECO:0000313" key="2">
    <source>
        <dbReference type="EMBL" id="CAA9500055.1"/>
    </source>
</evidence>
<reference evidence="2" key="1">
    <citation type="submission" date="2020-02" db="EMBL/GenBank/DDBJ databases">
        <authorList>
            <person name="Meier V. D."/>
        </authorList>
    </citation>
    <scope>NUCLEOTIDE SEQUENCE</scope>
    <source>
        <strain evidence="2">AVDCRST_MAG09</strain>
    </source>
</reference>
<name>A0A6J4SM79_9SPHN</name>
<protein>
    <recommendedName>
        <fullName evidence="3">Entericidin EcnA/B family protein</fullName>
    </recommendedName>
</protein>
<dbReference type="EMBL" id="CADCVZ010000015">
    <property type="protein sequence ID" value="CAA9500055.1"/>
    <property type="molecule type" value="Genomic_DNA"/>
</dbReference>
<dbReference type="AlphaFoldDB" id="A0A6J4SM79"/>
<evidence type="ECO:0008006" key="3">
    <source>
        <dbReference type="Google" id="ProtNLM"/>
    </source>
</evidence>
<keyword evidence="1" id="KW-0732">Signal</keyword>
<sequence>MVRKLVTVALIGGALGLAACNTVRGVGQDLGTAANCTENTIQGTRC</sequence>
<feature type="signal peptide" evidence="1">
    <location>
        <begin position="1"/>
        <end position="19"/>
    </location>
</feature>
<feature type="chain" id="PRO_5027059073" description="Entericidin EcnA/B family protein" evidence="1">
    <location>
        <begin position="20"/>
        <end position="46"/>
    </location>
</feature>
<proteinExistence type="predicted"/>
<organism evidence="2">
    <name type="scientific">uncultured Sphingomonas sp</name>
    <dbReference type="NCBI Taxonomy" id="158754"/>
    <lineage>
        <taxon>Bacteria</taxon>
        <taxon>Pseudomonadati</taxon>
        <taxon>Pseudomonadota</taxon>
        <taxon>Alphaproteobacteria</taxon>
        <taxon>Sphingomonadales</taxon>
        <taxon>Sphingomonadaceae</taxon>
        <taxon>Sphingomonas</taxon>
        <taxon>environmental samples</taxon>
    </lineage>
</organism>